<dbReference type="Proteomes" id="UP000553632">
    <property type="component" value="Unassembled WGS sequence"/>
</dbReference>
<evidence type="ECO:0000256" key="3">
    <source>
        <dbReference type="ARBA" id="ARBA00023128"/>
    </source>
</evidence>
<dbReference type="SUPFAM" id="SSF103025">
    <property type="entry name" value="Folate-binding domain"/>
    <property type="match status" value="1"/>
</dbReference>
<dbReference type="AlphaFoldDB" id="A0A7J6UJN2"/>
<dbReference type="OMA" id="NMLVAND"/>
<dbReference type="PANTHER" id="PTHR22602">
    <property type="entry name" value="TRANSFERASE CAF17, MITOCHONDRIAL-RELATED"/>
    <property type="match status" value="1"/>
</dbReference>
<dbReference type="GO" id="GO:0005759">
    <property type="term" value="C:mitochondrial matrix"/>
    <property type="evidence" value="ECO:0007669"/>
    <property type="project" value="TreeGrafter"/>
</dbReference>
<comment type="caution">
    <text evidence="4">The sequence shown here is derived from an EMBL/GenBank/DDBJ whole genome shotgun (WGS) entry which is preliminary data.</text>
</comment>
<feature type="non-terminal residue" evidence="4">
    <location>
        <position position="362"/>
    </location>
</feature>
<organism evidence="4 5">
    <name type="scientific">Perkinsus olseni</name>
    <name type="common">Perkinsus atlanticus</name>
    <dbReference type="NCBI Taxonomy" id="32597"/>
    <lineage>
        <taxon>Eukaryota</taxon>
        <taxon>Sar</taxon>
        <taxon>Alveolata</taxon>
        <taxon>Perkinsozoa</taxon>
        <taxon>Perkinsea</taxon>
        <taxon>Perkinsida</taxon>
        <taxon>Perkinsidae</taxon>
        <taxon>Perkinsus</taxon>
    </lineage>
</organism>
<dbReference type="Gene3D" id="3.30.1360.120">
    <property type="entry name" value="Probable tRNA modification gtpase trme, domain 1"/>
    <property type="match status" value="2"/>
</dbReference>
<evidence type="ECO:0000313" key="5">
    <source>
        <dbReference type="Proteomes" id="UP000553632"/>
    </source>
</evidence>
<gene>
    <name evidence="4" type="primary">IBA57_1</name>
    <name evidence="4" type="ORF">FOZ63_001130</name>
</gene>
<dbReference type="GO" id="GO:0016226">
    <property type="term" value="P:iron-sulfur cluster assembly"/>
    <property type="evidence" value="ECO:0007669"/>
    <property type="project" value="TreeGrafter"/>
</dbReference>
<reference evidence="4 5" key="1">
    <citation type="submission" date="2020-04" db="EMBL/GenBank/DDBJ databases">
        <title>Perkinsus olseni comparative genomics.</title>
        <authorList>
            <person name="Bogema D.R."/>
        </authorList>
    </citation>
    <scope>NUCLEOTIDE SEQUENCE [LARGE SCALE GENOMIC DNA]</scope>
    <source>
        <strain evidence="4 5">ATCC PRA-207</strain>
    </source>
</reference>
<evidence type="ECO:0000256" key="1">
    <source>
        <dbReference type="ARBA" id="ARBA00004173"/>
    </source>
</evidence>
<keyword evidence="2" id="KW-0809">Transit peptide</keyword>
<keyword evidence="3" id="KW-0496">Mitochondrion</keyword>
<dbReference type="NCBIfam" id="TIGR03317">
    <property type="entry name" value="ygfZ_signature"/>
    <property type="match status" value="1"/>
</dbReference>
<sequence>ISPTLRPIVTAAVGRVMASQPFSTMVPRGTLRPLKSRSLIKVSGKGTFNFMQGLCTQDVCRVFGVGANGPEGEIQPTAAAAVFLSPKGRVLFDCLMGLIKLDYYCDLMRHARYTGVALKSDSFGEVENGDGKEESLLVDVDKTVVDNVMRLFIRHRVHLPLDIEKLDELGVYWTPPSPSFYQNGSGDDSGRATEVSGYEDPRVKELGVRAILPKENSNDADPQSTESSYRRLRVGLVVPEGPQEMTPDKILPLNYNLDITNHIAFNKGCYIGQELTTRASKKLAVRKRLFGIRIEGSNAVGENVEPGTEIFCDGESIGKIVVASAGDDEDDLLGIAQIHAPKGMQMNTKQAMVQSVKKYLEN</sequence>
<name>A0A7J6UJN2_PEROL</name>
<evidence type="ECO:0000256" key="2">
    <source>
        <dbReference type="ARBA" id="ARBA00022946"/>
    </source>
</evidence>
<proteinExistence type="predicted"/>
<accession>A0A7J6UJN2</accession>
<dbReference type="EMBL" id="JABANO010002841">
    <property type="protein sequence ID" value="KAF4757271.1"/>
    <property type="molecule type" value="Genomic_DNA"/>
</dbReference>
<dbReference type="PANTHER" id="PTHR22602:SF0">
    <property type="entry name" value="TRANSFERASE CAF17, MITOCHONDRIAL-RELATED"/>
    <property type="match status" value="1"/>
</dbReference>
<dbReference type="InterPro" id="IPR045179">
    <property type="entry name" value="YgfZ/GcvT"/>
</dbReference>
<comment type="subcellular location">
    <subcellularLocation>
        <location evidence="1">Mitochondrion</location>
    </subcellularLocation>
</comment>
<evidence type="ECO:0000313" key="4">
    <source>
        <dbReference type="EMBL" id="KAF4757271.1"/>
    </source>
</evidence>
<dbReference type="InterPro" id="IPR027266">
    <property type="entry name" value="TrmE/GcvT-like"/>
</dbReference>
<keyword evidence="5" id="KW-1185">Reference proteome</keyword>
<protein>
    <submittedName>
        <fullName evidence="4">Iron-sulfur clusters incorporation protein</fullName>
    </submittedName>
</protein>
<dbReference type="InterPro" id="IPR017703">
    <property type="entry name" value="YgfZ/GCV_T_CS"/>
</dbReference>
<feature type="non-terminal residue" evidence="4">
    <location>
        <position position="1"/>
    </location>
</feature>